<evidence type="ECO:0000313" key="3">
    <source>
        <dbReference type="Proteomes" id="UP001171902"/>
    </source>
</evidence>
<reference evidence="2" key="1">
    <citation type="submission" date="2023-06" db="EMBL/GenBank/DDBJ databases">
        <title>Gycomyces niveus sp.nov., a novel actinomycete isolated from soil in Shouguang.</title>
        <authorList>
            <person name="Yang X."/>
            <person name="Zhao J."/>
        </authorList>
    </citation>
    <scope>NUCLEOTIDE SEQUENCE</scope>
    <source>
        <strain evidence="2">NEAU C2</strain>
    </source>
</reference>
<dbReference type="RefSeq" id="WP_289959385.1">
    <property type="nucleotide sequence ID" value="NZ_JAUEMJ010000009.1"/>
</dbReference>
<dbReference type="InterPro" id="IPR007410">
    <property type="entry name" value="LpqE-like"/>
</dbReference>
<evidence type="ECO:0008006" key="4">
    <source>
        <dbReference type="Google" id="ProtNLM"/>
    </source>
</evidence>
<dbReference type="InterPro" id="IPR036182">
    <property type="entry name" value="PCuAC_sf"/>
</dbReference>
<sequence>MAPAISGIDVDAGTLALRDMQVDFGERGFYLAGGQAPLRIWIDNQGDEPVTLEAVTSPDAEAVVLATEVAGETPGEGESTPAPDESSPAPDESATPDADASETPSAAASETPEGDASSPTADTSPTAGTSASASPEGEPASPTLEGERDFTIEIAPDSFVRLAPTRGSFLLLDGLKEKLTMGQTVEVTFVFSNGEAVTVDLPVGTPEVAPSRSYFEPGHAEGAE</sequence>
<proteinExistence type="predicted"/>
<evidence type="ECO:0000313" key="2">
    <source>
        <dbReference type="EMBL" id="MDN3242700.1"/>
    </source>
</evidence>
<protein>
    <recommendedName>
        <fullName evidence="4">Copper chaperone PCu(A)C</fullName>
    </recommendedName>
</protein>
<dbReference type="SUPFAM" id="SSF110087">
    <property type="entry name" value="DR1885-like metal-binding protein"/>
    <property type="match status" value="1"/>
</dbReference>
<keyword evidence="3" id="KW-1185">Reference proteome</keyword>
<feature type="compositionally biased region" description="Low complexity" evidence="1">
    <location>
        <begin position="96"/>
        <end position="142"/>
    </location>
</feature>
<comment type="caution">
    <text evidence="2">The sequence shown here is derived from an EMBL/GenBank/DDBJ whole genome shotgun (WGS) entry which is preliminary data.</text>
</comment>
<name>A0ABT7YVR1_9ACTN</name>
<gene>
    <name evidence="2" type="ORF">QWI33_23455</name>
</gene>
<evidence type="ECO:0000256" key="1">
    <source>
        <dbReference type="SAM" id="MobiDB-lite"/>
    </source>
</evidence>
<feature type="region of interest" description="Disordered" evidence="1">
    <location>
        <begin position="66"/>
        <end position="146"/>
    </location>
</feature>
<dbReference type="Gene3D" id="2.60.40.1890">
    <property type="entry name" value="PCu(A)C copper chaperone"/>
    <property type="match status" value="1"/>
</dbReference>
<dbReference type="Pfam" id="PF04314">
    <property type="entry name" value="PCuAC"/>
    <property type="match status" value="1"/>
</dbReference>
<accession>A0ABT7YVR1</accession>
<dbReference type="Proteomes" id="UP001171902">
    <property type="component" value="Unassembled WGS sequence"/>
</dbReference>
<organism evidence="2 3">
    <name type="scientific">Glycomyces tritici</name>
    <dbReference type="NCBI Taxonomy" id="2665176"/>
    <lineage>
        <taxon>Bacteria</taxon>
        <taxon>Bacillati</taxon>
        <taxon>Actinomycetota</taxon>
        <taxon>Actinomycetes</taxon>
        <taxon>Glycomycetales</taxon>
        <taxon>Glycomycetaceae</taxon>
        <taxon>Glycomyces</taxon>
    </lineage>
</organism>
<dbReference type="EMBL" id="JAUEMJ010000009">
    <property type="protein sequence ID" value="MDN3242700.1"/>
    <property type="molecule type" value="Genomic_DNA"/>
</dbReference>